<sequence length="206" mass="21894">MRTTEFDTPFGPRSGPKTRRRDHRGHGRGRGRGPGGPGFGPGGAPFGGPEFGAPGFGGRRRGGPRARRGDVLLAVLSVLGDEPTNGYGVIGAVAERTDGRWRPSPGSIYPVLRRLEEGDLVMSDEDGTFSLTESGRAFLADRADDVAKVWASTEPSSQAAEDLHSGIRKLARAARQVAEDGTDDQRARAAEALDEARKTLYGILAE</sequence>
<evidence type="ECO:0000256" key="1">
    <source>
        <dbReference type="SAM" id="MobiDB-lite"/>
    </source>
</evidence>
<dbReference type="InterPro" id="IPR036390">
    <property type="entry name" value="WH_DNA-bd_sf"/>
</dbReference>
<dbReference type="InterPro" id="IPR005149">
    <property type="entry name" value="Tscrpt_reg_PadR_N"/>
</dbReference>
<proteinExistence type="predicted"/>
<feature type="region of interest" description="Disordered" evidence="1">
    <location>
        <begin position="1"/>
        <end position="64"/>
    </location>
</feature>
<dbReference type="Pfam" id="PF03551">
    <property type="entry name" value="PadR"/>
    <property type="match status" value="1"/>
</dbReference>
<comment type="caution">
    <text evidence="3">The sequence shown here is derived from an EMBL/GenBank/DDBJ whole genome shotgun (WGS) entry which is preliminary data.</text>
</comment>
<feature type="domain" description="Transcription regulator PadR N-terminal" evidence="2">
    <location>
        <begin position="75"/>
        <end position="140"/>
    </location>
</feature>
<dbReference type="PANTHER" id="PTHR43252">
    <property type="entry name" value="TRANSCRIPTIONAL REGULATOR YQJI"/>
    <property type="match status" value="1"/>
</dbReference>
<dbReference type="RefSeq" id="WP_100414522.1">
    <property type="nucleotide sequence ID" value="NZ_PGEZ01000001.1"/>
</dbReference>
<gene>
    <name evidence="3" type="ORF">CLV56_1161</name>
</gene>
<dbReference type="OrthoDB" id="1683430at2"/>
<organism evidence="3 4">
    <name type="scientific">Mumia flava</name>
    <dbReference type="NCBI Taxonomy" id="1348852"/>
    <lineage>
        <taxon>Bacteria</taxon>
        <taxon>Bacillati</taxon>
        <taxon>Actinomycetota</taxon>
        <taxon>Actinomycetes</taxon>
        <taxon>Propionibacteriales</taxon>
        <taxon>Nocardioidaceae</taxon>
        <taxon>Mumia</taxon>
    </lineage>
</organism>
<evidence type="ECO:0000259" key="2">
    <source>
        <dbReference type="Pfam" id="PF03551"/>
    </source>
</evidence>
<dbReference type="SUPFAM" id="SSF46785">
    <property type="entry name" value="Winged helix' DNA-binding domain"/>
    <property type="match status" value="1"/>
</dbReference>
<protein>
    <submittedName>
        <fullName evidence="3">DNA-binding PadR family transcriptional regulator</fullName>
    </submittedName>
</protein>
<dbReference type="GO" id="GO:0003677">
    <property type="term" value="F:DNA binding"/>
    <property type="evidence" value="ECO:0007669"/>
    <property type="project" value="UniProtKB-KW"/>
</dbReference>
<accession>A0A2M9BG61</accession>
<feature type="compositionally biased region" description="Basic residues" evidence="1">
    <location>
        <begin position="16"/>
        <end position="31"/>
    </location>
</feature>
<keyword evidence="4" id="KW-1185">Reference proteome</keyword>
<feature type="compositionally biased region" description="Gly residues" evidence="1">
    <location>
        <begin position="32"/>
        <end position="57"/>
    </location>
</feature>
<reference evidence="3 4" key="1">
    <citation type="submission" date="2017-11" db="EMBL/GenBank/DDBJ databases">
        <title>Genomic Encyclopedia of Archaeal and Bacterial Type Strains, Phase II (KMG-II): From Individual Species to Whole Genera.</title>
        <authorList>
            <person name="Goeker M."/>
        </authorList>
    </citation>
    <scope>NUCLEOTIDE SEQUENCE [LARGE SCALE GENOMIC DNA]</scope>
    <source>
        <strain evidence="3 4">DSM 27763</strain>
    </source>
</reference>
<dbReference type="AlphaFoldDB" id="A0A2M9BG61"/>
<dbReference type="InterPro" id="IPR036388">
    <property type="entry name" value="WH-like_DNA-bd_sf"/>
</dbReference>
<dbReference type="Gene3D" id="1.10.10.10">
    <property type="entry name" value="Winged helix-like DNA-binding domain superfamily/Winged helix DNA-binding domain"/>
    <property type="match status" value="1"/>
</dbReference>
<name>A0A2M9BG61_9ACTN</name>
<dbReference type="Proteomes" id="UP000230842">
    <property type="component" value="Unassembled WGS sequence"/>
</dbReference>
<evidence type="ECO:0000313" key="3">
    <source>
        <dbReference type="EMBL" id="PJJ56943.1"/>
    </source>
</evidence>
<dbReference type="EMBL" id="PGEZ01000001">
    <property type="protein sequence ID" value="PJJ56943.1"/>
    <property type="molecule type" value="Genomic_DNA"/>
</dbReference>
<dbReference type="PANTHER" id="PTHR43252:SF2">
    <property type="entry name" value="TRANSCRIPTION REGULATOR, PADR-LIKE FAMILY"/>
    <property type="match status" value="1"/>
</dbReference>
<keyword evidence="3" id="KW-0238">DNA-binding</keyword>
<evidence type="ECO:0000313" key="4">
    <source>
        <dbReference type="Proteomes" id="UP000230842"/>
    </source>
</evidence>